<accession>A0A1B6C8C7</accession>
<name>A0A1B6C8C7_9HEMI</name>
<evidence type="ECO:0000256" key="2">
    <source>
        <dbReference type="ARBA" id="ARBA00022490"/>
    </source>
</evidence>
<proteinExistence type="inferred from homology"/>
<keyword evidence="6" id="KW-0547">Nucleotide-binding</keyword>
<evidence type="ECO:0000256" key="8">
    <source>
        <dbReference type="RuleBase" id="RU004011"/>
    </source>
</evidence>
<dbReference type="SMART" id="SM00676">
    <property type="entry name" value="DM10"/>
    <property type="match status" value="1"/>
</dbReference>
<sequence>MTEIGKTDHLSFKAQWYDLESSLLKKFILYFFPSDNTIELFDTKTRKLFLKRTRCEGITAEHIYVGNTIMVFSRQIVINDYANNVTKEQLEHKMQRTFALIKPDGLQNKGNILNILISNHFKIAKLKMVNMTKDDVLEFYSEHKGESFLPFVVDLLVSAPVIALELMGERGLEKLIKLVGPSDPSVAKTKAPSSIRALYGKDTVKNAIHASNTIESADKECNFFFETRCDSPKAIATFTNSTCCIVKPHAFQEGKLGDIIKMIEDNNFTVTGMQLFYLEKVNAEEFLEIYKGVVPEYMDMVQQLISGPCLALEISGQSNDTPIKFRELVGPSDPEIACQIKPKTIRARFGKNKVENAVHVTDLPEDASLEVEYFFKLLCS</sequence>
<dbReference type="Pfam" id="PF00334">
    <property type="entry name" value="NDK"/>
    <property type="match status" value="2"/>
</dbReference>
<dbReference type="CDD" id="cd04412">
    <property type="entry name" value="NDPk7B"/>
    <property type="match status" value="1"/>
</dbReference>
<dbReference type="PRINTS" id="PR01243">
    <property type="entry name" value="NUCDPKINASE"/>
</dbReference>
<organism evidence="10">
    <name type="scientific">Clastoptera arizonana</name>
    <name type="common">Arizona spittle bug</name>
    <dbReference type="NCBI Taxonomy" id="38151"/>
    <lineage>
        <taxon>Eukaryota</taxon>
        <taxon>Metazoa</taxon>
        <taxon>Ecdysozoa</taxon>
        <taxon>Arthropoda</taxon>
        <taxon>Hexapoda</taxon>
        <taxon>Insecta</taxon>
        <taxon>Pterygota</taxon>
        <taxon>Neoptera</taxon>
        <taxon>Paraneoptera</taxon>
        <taxon>Hemiptera</taxon>
        <taxon>Auchenorrhyncha</taxon>
        <taxon>Cercopoidea</taxon>
        <taxon>Clastopteridae</taxon>
        <taxon>Clastoptera</taxon>
    </lineage>
</organism>
<dbReference type="SMART" id="SM00562">
    <property type="entry name" value="NDK"/>
    <property type="match status" value="2"/>
</dbReference>
<evidence type="ECO:0000256" key="5">
    <source>
        <dbReference type="PIRSR" id="PIRSR036503-50"/>
    </source>
</evidence>
<dbReference type="InterPro" id="IPR037993">
    <property type="entry name" value="NDPk7B"/>
</dbReference>
<dbReference type="GO" id="GO:0005813">
    <property type="term" value="C:centrosome"/>
    <property type="evidence" value="ECO:0007669"/>
    <property type="project" value="TreeGrafter"/>
</dbReference>
<feature type="domain" description="DM10" evidence="9">
    <location>
        <begin position="6"/>
        <end position="94"/>
    </location>
</feature>
<evidence type="ECO:0000256" key="6">
    <source>
        <dbReference type="PIRSR" id="PIRSR036503-51"/>
    </source>
</evidence>
<dbReference type="GO" id="GO:0004550">
    <property type="term" value="F:nucleoside diphosphate kinase activity"/>
    <property type="evidence" value="ECO:0007669"/>
    <property type="project" value="InterPro"/>
</dbReference>
<dbReference type="PROSITE" id="PS51336">
    <property type="entry name" value="DM10"/>
    <property type="match status" value="1"/>
</dbReference>
<comment type="subcellular location">
    <subcellularLocation>
        <location evidence="1">Cytoplasm</location>
        <location evidence="1">Cytoskeleton</location>
        <location evidence="1">Cilium axoneme</location>
    </subcellularLocation>
</comment>
<evidence type="ECO:0000259" key="9">
    <source>
        <dbReference type="PROSITE" id="PS51336"/>
    </source>
</evidence>
<dbReference type="EMBL" id="GEDC01027552">
    <property type="protein sequence ID" value="JAS09746.1"/>
    <property type="molecule type" value="Transcribed_RNA"/>
</dbReference>
<dbReference type="InterPro" id="IPR006602">
    <property type="entry name" value="DM10_dom"/>
</dbReference>
<dbReference type="InterPro" id="IPR036850">
    <property type="entry name" value="NDK-like_dom_sf"/>
</dbReference>
<dbReference type="InterPro" id="IPR034907">
    <property type="entry name" value="NDK-like_dom"/>
</dbReference>
<dbReference type="GO" id="GO:0005524">
    <property type="term" value="F:ATP binding"/>
    <property type="evidence" value="ECO:0007669"/>
    <property type="project" value="UniProtKB-KW"/>
</dbReference>
<reference evidence="10" key="1">
    <citation type="submission" date="2015-12" db="EMBL/GenBank/DDBJ databases">
        <title>De novo transcriptome assembly of four potential Pierce s Disease insect vectors from Arizona vineyards.</title>
        <authorList>
            <person name="Tassone E.E."/>
        </authorList>
    </citation>
    <scope>NUCLEOTIDE SEQUENCE</scope>
</reference>
<evidence type="ECO:0000256" key="7">
    <source>
        <dbReference type="PROSITE-ProRule" id="PRU00706"/>
    </source>
</evidence>
<dbReference type="PANTHER" id="PTHR43109">
    <property type="entry name" value="NUCLEOSIDE DIPHOSPHATE KINASE 7"/>
    <property type="match status" value="1"/>
</dbReference>
<dbReference type="FunFam" id="3.30.70.141:FF:000004">
    <property type="entry name" value="Nucleoside diphosphate kinase 7"/>
    <property type="match status" value="1"/>
</dbReference>
<dbReference type="GO" id="GO:0006241">
    <property type="term" value="P:CTP biosynthetic process"/>
    <property type="evidence" value="ECO:0007669"/>
    <property type="project" value="InterPro"/>
</dbReference>
<keyword evidence="6" id="KW-0067">ATP-binding</keyword>
<evidence type="ECO:0000256" key="4">
    <source>
        <dbReference type="ARBA" id="ARBA00023273"/>
    </source>
</evidence>
<dbReference type="InterPro" id="IPR011410">
    <property type="entry name" value="NDPK7"/>
</dbReference>
<comment type="caution">
    <text evidence="7">Lacks conserved residue(s) required for the propagation of feature annotation.</text>
</comment>
<dbReference type="Pfam" id="PF06565">
    <property type="entry name" value="DM10_dom"/>
    <property type="match status" value="1"/>
</dbReference>
<dbReference type="PIRSF" id="PIRSF036503">
    <property type="entry name" value="NDK7"/>
    <property type="match status" value="1"/>
</dbReference>
<evidence type="ECO:0000256" key="1">
    <source>
        <dbReference type="ARBA" id="ARBA00004430"/>
    </source>
</evidence>
<keyword evidence="4" id="KW-0966">Cell projection</keyword>
<dbReference type="GO" id="GO:0006228">
    <property type="term" value="P:UTP biosynthetic process"/>
    <property type="evidence" value="ECO:0007669"/>
    <property type="project" value="InterPro"/>
</dbReference>
<protein>
    <recommendedName>
        <fullName evidence="9">DM10 domain-containing protein</fullName>
    </recommendedName>
</protein>
<evidence type="ECO:0000313" key="10">
    <source>
        <dbReference type="EMBL" id="JAS09746.1"/>
    </source>
</evidence>
<dbReference type="Gene3D" id="2.30.29.170">
    <property type="match status" value="1"/>
</dbReference>
<gene>
    <name evidence="10" type="ORF">g.2728</name>
</gene>
<dbReference type="GO" id="GO:0006183">
    <property type="term" value="P:GTP biosynthetic process"/>
    <property type="evidence" value="ECO:0007669"/>
    <property type="project" value="InterPro"/>
</dbReference>
<dbReference type="SUPFAM" id="SSF54919">
    <property type="entry name" value="Nucleoside diphosphate kinase, NDK"/>
    <property type="match status" value="2"/>
</dbReference>
<keyword evidence="3" id="KW-0206">Cytoskeleton</keyword>
<dbReference type="GO" id="GO:0005879">
    <property type="term" value="C:axonemal microtubule"/>
    <property type="evidence" value="ECO:0007669"/>
    <property type="project" value="TreeGrafter"/>
</dbReference>
<feature type="active site" description="Pros-phosphohistidine intermediate" evidence="5">
    <location>
        <position position="209"/>
    </location>
</feature>
<dbReference type="PANTHER" id="PTHR43109:SF2">
    <property type="entry name" value="NUCLEOSIDE DIPHOSPHATE KINASE 7"/>
    <property type="match status" value="1"/>
</dbReference>
<dbReference type="AlphaFoldDB" id="A0A1B6C8C7"/>
<dbReference type="InterPro" id="IPR001564">
    <property type="entry name" value="Nucleoside_diP_kinase"/>
</dbReference>
<comment type="similarity">
    <text evidence="7 8">Belongs to the NDK family.</text>
</comment>
<keyword evidence="2" id="KW-0963">Cytoplasm</keyword>
<evidence type="ECO:0000256" key="3">
    <source>
        <dbReference type="ARBA" id="ARBA00023212"/>
    </source>
</evidence>
<dbReference type="PROSITE" id="PS51374">
    <property type="entry name" value="NDPK_LIKE"/>
    <property type="match status" value="2"/>
</dbReference>
<dbReference type="Gene3D" id="3.30.70.141">
    <property type="entry name" value="Nucleoside diphosphate kinase-like domain"/>
    <property type="match status" value="2"/>
</dbReference>